<proteinExistence type="predicted"/>
<name>A0ACA9RFY8_9GLOM</name>
<reference evidence="1" key="1">
    <citation type="submission" date="2021-06" db="EMBL/GenBank/DDBJ databases">
        <authorList>
            <person name="Kallberg Y."/>
            <person name="Tangrot J."/>
            <person name="Rosling A."/>
        </authorList>
    </citation>
    <scope>NUCLEOTIDE SEQUENCE</scope>
    <source>
        <strain evidence="1">MA461A</strain>
    </source>
</reference>
<dbReference type="EMBL" id="CAJVQC010052153">
    <property type="protein sequence ID" value="CAG8791242.1"/>
    <property type="molecule type" value="Genomic_DNA"/>
</dbReference>
<organism evidence="1 2">
    <name type="scientific">Racocetra persica</name>
    <dbReference type="NCBI Taxonomy" id="160502"/>
    <lineage>
        <taxon>Eukaryota</taxon>
        <taxon>Fungi</taxon>
        <taxon>Fungi incertae sedis</taxon>
        <taxon>Mucoromycota</taxon>
        <taxon>Glomeromycotina</taxon>
        <taxon>Glomeromycetes</taxon>
        <taxon>Diversisporales</taxon>
        <taxon>Gigasporaceae</taxon>
        <taxon>Racocetra</taxon>
    </lineage>
</organism>
<keyword evidence="2" id="KW-1185">Reference proteome</keyword>
<dbReference type="Proteomes" id="UP000789920">
    <property type="component" value="Unassembled WGS sequence"/>
</dbReference>
<feature type="non-terminal residue" evidence="1">
    <location>
        <position position="1"/>
    </location>
</feature>
<sequence>VKMLMMGIEGKNISVFIASDTNEGRDELERLLNSGQYINNNTINVVYVKNDMRIHNPMTFNPGTEANALIDMKILSFCDDLAITYGSSFGFIAAGWSYTAVTRQRGPFVLMPVEKSPTRYFTAEDKVLVWGAGSSEPCMYLSKLLIRQEDKEIVDIFKTNPLWLHYSQCHWPV</sequence>
<comment type="caution">
    <text evidence="1">The sequence shown here is derived from an EMBL/GenBank/DDBJ whole genome shotgun (WGS) entry which is preliminary data.</text>
</comment>
<protein>
    <submittedName>
        <fullName evidence="1">6548_t:CDS:1</fullName>
    </submittedName>
</protein>
<evidence type="ECO:0000313" key="2">
    <source>
        <dbReference type="Proteomes" id="UP000789920"/>
    </source>
</evidence>
<gene>
    <name evidence="1" type="ORF">RPERSI_LOCUS19192</name>
</gene>
<accession>A0ACA9RFY8</accession>
<evidence type="ECO:0000313" key="1">
    <source>
        <dbReference type="EMBL" id="CAG8791242.1"/>
    </source>
</evidence>